<reference evidence="3" key="1">
    <citation type="submission" date="2011-06" db="EMBL/GenBank/DDBJ databases">
        <title>The complete genome of chromosome of Runella slithyformis DSM 19594.</title>
        <authorList>
            <consortium name="US DOE Joint Genome Institute (JGI-PGF)"/>
            <person name="Lucas S."/>
            <person name="Han J."/>
            <person name="Lapidus A."/>
            <person name="Bruce D."/>
            <person name="Goodwin L."/>
            <person name="Pitluck S."/>
            <person name="Peters L."/>
            <person name="Kyrpides N."/>
            <person name="Mavromatis K."/>
            <person name="Ivanova N."/>
            <person name="Ovchinnikova G."/>
            <person name="Zhang X."/>
            <person name="Misra M."/>
            <person name="Detter J.C."/>
            <person name="Tapia R."/>
            <person name="Han C."/>
            <person name="Land M."/>
            <person name="Hauser L."/>
            <person name="Markowitz V."/>
            <person name="Cheng J.-F."/>
            <person name="Hugenholtz P."/>
            <person name="Woyke T."/>
            <person name="Wu D."/>
            <person name="Tindall B."/>
            <person name="Faehrich R."/>
            <person name="Brambilla E."/>
            <person name="Klenk H.-P."/>
            <person name="Eisen J.A."/>
        </authorList>
    </citation>
    <scope>NUCLEOTIDE SEQUENCE [LARGE SCALE GENOMIC DNA]</scope>
    <source>
        <strain evidence="3">ATCC 29530 / DSM 19594 / LMG 11500 / NCIMB 11436 / LSU 4</strain>
    </source>
</reference>
<evidence type="ECO:0000313" key="3">
    <source>
        <dbReference type="Proteomes" id="UP000000493"/>
    </source>
</evidence>
<dbReference type="RefSeq" id="WP_013929813.1">
    <property type="nucleotide sequence ID" value="NC_015703.1"/>
</dbReference>
<proteinExistence type="predicted"/>
<feature type="signal peptide" evidence="1">
    <location>
        <begin position="1"/>
        <end position="32"/>
    </location>
</feature>
<evidence type="ECO:0000256" key="1">
    <source>
        <dbReference type="SAM" id="SignalP"/>
    </source>
</evidence>
<gene>
    <name evidence="2" type="ordered locus">Runsl_4172</name>
</gene>
<evidence type="ECO:0008006" key="4">
    <source>
        <dbReference type="Google" id="ProtNLM"/>
    </source>
</evidence>
<dbReference type="KEGG" id="rsi:Runsl_4172"/>
<sequence length="164" mass="18678">MKTNQLISFSMRTIAYLSAVCIVLTSCLSEDAKFVNNALGDMKGTWKATEFKELKFPNSPPNGIPPKFPSIQTVTFEDCDYIKSGNKCFGSIKLQDKPLFRVQYHIASQAKALTFTYPSTIQLSKEDSLLLSKSWWLNRTKLDQMVVEQANSYPYYSITYTKEL</sequence>
<dbReference type="Proteomes" id="UP000000493">
    <property type="component" value="Chromosome"/>
</dbReference>
<organism evidence="2 3">
    <name type="scientific">Runella slithyformis (strain ATCC 29530 / DSM 19594 / LMG 11500 / NCIMB 11436 / LSU 4)</name>
    <dbReference type="NCBI Taxonomy" id="761193"/>
    <lineage>
        <taxon>Bacteria</taxon>
        <taxon>Pseudomonadati</taxon>
        <taxon>Bacteroidota</taxon>
        <taxon>Cytophagia</taxon>
        <taxon>Cytophagales</taxon>
        <taxon>Spirosomataceae</taxon>
        <taxon>Runella</taxon>
    </lineage>
</organism>
<accession>A0A7U4E7C0</accession>
<dbReference type="EMBL" id="CP002859">
    <property type="protein sequence ID" value="AEI50516.1"/>
    <property type="molecule type" value="Genomic_DNA"/>
</dbReference>
<keyword evidence="1" id="KW-0732">Signal</keyword>
<protein>
    <recommendedName>
        <fullName evidence="4">Lipocalin-like domain-containing protein</fullName>
    </recommendedName>
</protein>
<evidence type="ECO:0000313" key="2">
    <source>
        <dbReference type="EMBL" id="AEI50516.1"/>
    </source>
</evidence>
<dbReference type="AlphaFoldDB" id="A0A7U4E7C0"/>
<dbReference type="PROSITE" id="PS51257">
    <property type="entry name" value="PROKAR_LIPOPROTEIN"/>
    <property type="match status" value="1"/>
</dbReference>
<keyword evidence="3" id="KW-1185">Reference proteome</keyword>
<feature type="chain" id="PRO_5030590347" description="Lipocalin-like domain-containing protein" evidence="1">
    <location>
        <begin position="33"/>
        <end position="164"/>
    </location>
</feature>
<name>A0A7U4E7C0_RUNSL</name>
<reference evidence="2 3" key="2">
    <citation type="journal article" date="2012" name="Stand. Genomic Sci.">
        <title>Complete genome sequence of the aquatic bacterium Runella slithyformis type strain (LSU 4(T)).</title>
        <authorList>
            <person name="Copeland A."/>
            <person name="Zhang X."/>
            <person name="Misra M."/>
            <person name="Lapidus A."/>
            <person name="Nolan M."/>
            <person name="Lucas S."/>
            <person name="Deshpande S."/>
            <person name="Cheng J.F."/>
            <person name="Tapia R."/>
            <person name="Goodwin L.A."/>
            <person name="Pitluck S."/>
            <person name="Liolios K."/>
            <person name="Pagani I."/>
            <person name="Ivanova N."/>
            <person name="Mikhailova N."/>
            <person name="Pati A."/>
            <person name="Chen A."/>
            <person name="Palaniappan K."/>
            <person name="Land M."/>
            <person name="Hauser L."/>
            <person name="Pan C."/>
            <person name="Jeffries C.D."/>
            <person name="Detter J.C."/>
            <person name="Brambilla E.M."/>
            <person name="Rohde M."/>
            <person name="Djao O.D."/>
            <person name="Goker M."/>
            <person name="Sikorski J."/>
            <person name="Tindall B.J."/>
            <person name="Woyke T."/>
            <person name="Bristow J."/>
            <person name="Eisen J.A."/>
            <person name="Markowitz V."/>
            <person name="Hugenholtz P."/>
            <person name="Kyrpides N.C."/>
            <person name="Klenk H.P."/>
            <person name="Mavromatis K."/>
        </authorList>
    </citation>
    <scope>NUCLEOTIDE SEQUENCE [LARGE SCALE GENOMIC DNA]</scope>
    <source>
        <strain evidence="3">ATCC 29530 / DSM 19594 / LMG 11500 / NCIMB 11436 / LSU 4</strain>
    </source>
</reference>